<accession>A0A255XVC9</accession>
<evidence type="ECO:0000313" key="2">
    <source>
        <dbReference type="Proteomes" id="UP000216361"/>
    </source>
</evidence>
<name>A0A255XVC9_9PROT</name>
<comment type="caution">
    <text evidence="1">The sequence shown here is derived from an EMBL/GenBank/DDBJ whole genome shotgun (WGS) entry which is preliminary data.</text>
</comment>
<gene>
    <name evidence="1" type="ORF">CHR90_05630</name>
</gene>
<evidence type="ECO:0008006" key="3">
    <source>
        <dbReference type="Google" id="ProtNLM"/>
    </source>
</evidence>
<dbReference type="OrthoDB" id="163565at2"/>
<organism evidence="1 2">
    <name type="scientific">Elstera cyanobacteriorum</name>
    <dbReference type="NCBI Taxonomy" id="2022747"/>
    <lineage>
        <taxon>Bacteria</taxon>
        <taxon>Pseudomonadati</taxon>
        <taxon>Pseudomonadota</taxon>
        <taxon>Alphaproteobacteria</taxon>
        <taxon>Rhodospirillales</taxon>
        <taxon>Rhodospirillaceae</taxon>
        <taxon>Elstera</taxon>
    </lineage>
</organism>
<sequence length="113" mass="11817">MTTDDATLQALLSSTPPRPLFILGKGPRFDDPETQPQQWEHARHMVDRLRDGSLAIVCAIFGDSDVLGVAVAAPGKTEADLQAVLAADPAVKAGRVSVRLAQGIAFTPATVAG</sequence>
<keyword evidence="2" id="KW-1185">Reference proteome</keyword>
<proteinExistence type="predicted"/>
<dbReference type="AlphaFoldDB" id="A0A255XVC9"/>
<protein>
    <recommendedName>
        <fullName evidence="3">YCII-related domain-containing protein</fullName>
    </recommendedName>
</protein>
<evidence type="ECO:0000313" key="1">
    <source>
        <dbReference type="EMBL" id="OYQ20190.1"/>
    </source>
</evidence>
<dbReference type="Proteomes" id="UP000216361">
    <property type="component" value="Unassembled WGS sequence"/>
</dbReference>
<dbReference type="EMBL" id="NOXS01000029">
    <property type="protein sequence ID" value="OYQ20190.1"/>
    <property type="molecule type" value="Genomic_DNA"/>
</dbReference>
<dbReference type="RefSeq" id="WP_094408013.1">
    <property type="nucleotide sequence ID" value="NZ_BMJZ01000001.1"/>
</dbReference>
<reference evidence="1 2" key="1">
    <citation type="submission" date="2017-07" db="EMBL/GenBank/DDBJ databases">
        <title>Elstera cyanobacteriorum sp. nov., a novel bacterium isolated from cyanobacterial aggregates in a eutrophic lake.</title>
        <authorList>
            <person name="Cai H."/>
        </authorList>
    </citation>
    <scope>NUCLEOTIDE SEQUENCE [LARGE SCALE GENOMIC DNA]</scope>
    <source>
        <strain evidence="1 2">TH019</strain>
    </source>
</reference>